<comment type="subcellular location">
    <subcellularLocation>
        <location evidence="1 10">Cytoplasm</location>
    </subcellularLocation>
</comment>
<evidence type="ECO:0000313" key="13">
    <source>
        <dbReference type="Proteomes" id="UP000057158"/>
    </source>
</evidence>
<evidence type="ECO:0000256" key="9">
    <source>
        <dbReference type="ARBA" id="ARBA00047937"/>
    </source>
</evidence>
<comment type="subunit">
    <text evidence="10">Tetramer of two alpha and two beta subunits.</text>
</comment>
<keyword evidence="13" id="KW-1185">Reference proteome</keyword>
<keyword evidence="7 10" id="KW-0648">Protein biosynthesis</keyword>
<protein>
    <recommendedName>
        <fullName evidence="10">Glycine--tRNA ligase beta subunit</fullName>
        <ecNumber evidence="10">6.1.1.14</ecNumber>
    </recommendedName>
    <alternativeName>
        <fullName evidence="10">Glycyl-tRNA synthetase beta subunit</fullName>
        <shortName evidence="10">GlyRS</shortName>
    </alternativeName>
</protein>
<keyword evidence="8 10" id="KW-0030">Aminoacyl-tRNA synthetase</keyword>
<dbReference type="OrthoDB" id="9775440at2"/>
<keyword evidence="4 10" id="KW-0436">Ligase</keyword>
<dbReference type="GO" id="GO:0004820">
    <property type="term" value="F:glycine-tRNA ligase activity"/>
    <property type="evidence" value="ECO:0007669"/>
    <property type="project" value="UniProtKB-UniRule"/>
</dbReference>
<dbReference type="PROSITE" id="PS50861">
    <property type="entry name" value="AA_TRNA_LIGASE_II_GLYAB"/>
    <property type="match status" value="1"/>
</dbReference>
<evidence type="ECO:0000256" key="6">
    <source>
        <dbReference type="ARBA" id="ARBA00022840"/>
    </source>
</evidence>
<name>A0A0M4D4T0_9BACT</name>
<dbReference type="GO" id="GO:0006420">
    <property type="term" value="P:arginyl-tRNA aminoacylation"/>
    <property type="evidence" value="ECO:0007669"/>
    <property type="project" value="InterPro"/>
</dbReference>
<evidence type="ECO:0000313" key="12">
    <source>
        <dbReference type="EMBL" id="ALC17738.1"/>
    </source>
</evidence>
<dbReference type="RefSeq" id="WP_053552405.1">
    <property type="nucleotide sequence ID" value="NZ_CP010802.1"/>
</dbReference>
<dbReference type="InterPro" id="IPR015944">
    <property type="entry name" value="Gly-tRNA-synth_bsu"/>
</dbReference>
<dbReference type="InterPro" id="IPR006194">
    <property type="entry name" value="Gly-tRNA-synth_heterodimer"/>
</dbReference>
<accession>A0A0M4D4T0</accession>
<dbReference type="PANTHER" id="PTHR30075">
    <property type="entry name" value="GLYCYL-TRNA SYNTHETASE"/>
    <property type="match status" value="1"/>
</dbReference>
<dbReference type="Pfam" id="PF05746">
    <property type="entry name" value="DALR_1"/>
    <property type="match status" value="1"/>
</dbReference>
<evidence type="ECO:0000256" key="10">
    <source>
        <dbReference type="HAMAP-Rule" id="MF_00255"/>
    </source>
</evidence>
<dbReference type="PRINTS" id="PR01045">
    <property type="entry name" value="TRNASYNTHGB"/>
</dbReference>
<evidence type="ECO:0000256" key="4">
    <source>
        <dbReference type="ARBA" id="ARBA00022598"/>
    </source>
</evidence>
<organism evidence="12 13">
    <name type="scientific">Desulfuromonas soudanensis</name>
    <dbReference type="NCBI Taxonomy" id="1603606"/>
    <lineage>
        <taxon>Bacteria</taxon>
        <taxon>Pseudomonadati</taxon>
        <taxon>Thermodesulfobacteriota</taxon>
        <taxon>Desulfuromonadia</taxon>
        <taxon>Desulfuromonadales</taxon>
        <taxon>Desulfuromonadaceae</taxon>
        <taxon>Desulfuromonas</taxon>
    </lineage>
</organism>
<dbReference type="Proteomes" id="UP000057158">
    <property type="component" value="Chromosome"/>
</dbReference>
<dbReference type="PANTHER" id="PTHR30075:SF2">
    <property type="entry name" value="GLYCINE--TRNA LIGASE, CHLOROPLASTIC_MITOCHONDRIAL 2"/>
    <property type="match status" value="1"/>
</dbReference>
<dbReference type="PATRIC" id="fig|1603606.3.peg.3246"/>
<dbReference type="InterPro" id="IPR008909">
    <property type="entry name" value="DALR_anticod-bd"/>
</dbReference>
<dbReference type="GO" id="GO:0006426">
    <property type="term" value="P:glycyl-tRNA aminoacylation"/>
    <property type="evidence" value="ECO:0007669"/>
    <property type="project" value="UniProtKB-UniRule"/>
</dbReference>
<reference evidence="12 13" key="1">
    <citation type="submission" date="2015-07" db="EMBL/GenBank/DDBJ databases">
        <title>Isolation and Genomic Characterization of a Novel Halophilic Metal-Reducing Deltaproteobacterium from the Deep Subsurface.</title>
        <authorList>
            <person name="Badalamenti J.P."/>
            <person name="Summers Z.M."/>
            <person name="Gralnick J.A."/>
            <person name="Bond D.R."/>
        </authorList>
    </citation>
    <scope>NUCLEOTIDE SEQUENCE [LARGE SCALE GENOMIC DNA]</scope>
    <source>
        <strain evidence="12 13">WTL</strain>
    </source>
</reference>
<dbReference type="STRING" id="1603606.DSOUD_3012"/>
<evidence type="ECO:0000259" key="11">
    <source>
        <dbReference type="Pfam" id="PF05746"/>
    </source>
</evidence>
<proteinExistence type="inferred from homology"/>
<sequence>MSAELFLEIGTEEIPAGFIRPAMKDLERLLRRELETARIPFGTIRTFATPRRLAISVADVALVQQRQELTVAGPSVKVAYDADGNPTKAAQGFARSNGVDVSALSTVETDKGTYLYLSRVDEGRPTADLLPEMLPQVISSIPFKKSMRWMDLDIRFARPMHWIVAVYDGIVVPFSFGNLQSGNLSCGHRFMAPGAFAVKGVDSYLAEAERHFVMPDLQQRREIIAREIERVAHAAGGEINPDEELLDEVACLIEDPTPLCGSFEEKYLELPRELLITSMREHQRYFTLVGKDGSLLPRFVTVSNTRAEDLSVVARGNERVLRARLSDAMFFWNEDRKVKLETRLEALKNVVYQAKLGTSYEKVMRFRALAGGLAERLDPSVAALTDRTALLAKCDLVTGMVCEFPELQGVMGREYARLEGEDPRVARGIHEHYLPVQAGGELPSDNVGAFVSIADKIDTICGCFGVGLIPTGTADPYALRRSAIGILNIILDRGYPLSIPGLVGEAVTLLGEKLNRPAAEVAAEVVEFIRLRLVNMLTGQKYPQDVVDAVLAASFEDAGDALERVKALAELKGRTDFEPLAVAFKRVVNIIKGGVEATVDPARFEAPCEGALFGALQKVQGEVAALVQSGDYGAALRTIATLRTPVDDFFEGVMVMAKDEGVRSNRLALLTAVARLFEGIADFSRIAD</sequence>
<dbReference type="GO" id="GO:0005829">
    <property type="term" value="C:cytosol"/>
    <property type="evidence" value="ECO:0007669"/>
    <property type="project" value="TreeGrafter"/>
</dbReference>
<evidence type="ECO:0000256" key="7">
    <source>
        <dbReference type="ARBA" id="ARBA00022917"/>
    </source>
</evidence>
<comment type="similarity">
    <text evidence="2 10">Belongs to the class-II aminoacyl-tRNA synthetase family.</text>
</comment>
<evidence type="ECO:0000256" key="3">
    <source>
        <dbReference type="ARBA" id="ARBA00022490"/>
    </source>
</evidence>
<comment type="catalytic activity">
    <reaction evidence="9 10">
        <text>tRNA(Gly) + glycine + ATP = glycyl-tRNA(Gly) + AMP + diphosphate</text>
        <dbReference type="Rhea" id="RHEA:16013"/>
        <dbReference type="Rhea" id="RHEA-COMP:9664"/>
        <dbReference type="Rhea" id="RHEA-COMP:9683"/>
        <dbReference type="ChEBI" id="CHEBI:30616"/>
        <dbReference type="ChEBI" id="CHEBI:33019"/>
        <dbReference type="ChEBI" id="CHEBI:57305"/>
        <dbReference type="ChEBI" id="CHEBI:78442"/>
        <dbReference type="ChEBI" id="CHEBI:78522"/>
        <dbReference type="ChEBI" id="CHEBI:456215"/>
        <dbReference type="EC" id="6.1.1.14"/>
    </reaction>
</comment>
<dbReference type="NCBIfam" id="TIGR00211">
    <property type="entry name" value="glyS"/>
    <property type="match status" value="1"/>
</dbReference>
<keyword evidence="6 10" id="KW-0067">ATP-binding</keyword>
<dbReference type="AlphaFoldDB" id="A0A0M4D4T0"/>
<evidence type="ECO:0000256" key="2">
    <source>
        <dbReference type="ARBA" id="ARBA00008226"/>
    </source>
</evidence>
<dbReference type="GO" id="GO:0004814">
    <property type="term" value="F:arginine-tRNA ligase activity"/>
    <property type="evidence" value="ECO:0007669"/>
    <property type="project" value="InterPro"/>
</dbReference>
<evidence type="ECO:0000256" key="5">
    <source>
        <dbReference type="ARBA" id="ARBA00022741"/>
    </source>
</evidence>
<dbReference type="EC" id="6.1.1.14" evidence="10"/>
<dbReference type="SUPFAM" id="SSF109604">
    <property type="entry name" value="HD-domain/PDEase-like"/>
    <property type="match status" value="1"/>
</dbReference>
<evidence type="ECO:0000256" key="8">
    <source>
        <dbReference type="ARBA" id="ARBA00023146"/>
    </source>
</evidence>
<dbReference type="EMBL" id="CP010802">
    <property type="protein sequence ID" value="ALC17738.1"/>
    <property type="molecule type" value="Genomic_DNA"/>
</dbReference>
<keyword evidence="3 10" id="KW-0963">Cytoplasm</keyword>
<dbReference type="HAMAP" id="MF_00255">
    <property type="entry name" value="Gly_tRNA_synth_beta"/>
    <property type="match status" value="1"/>
</dbReference>
<dbReference type="GO" id="GO:0005524">
    <property type="term" value="F:ATP binding"/>
    <property type="evidence" value="ECO:0007669"/>
    <property type="project" value="UniProtKB-UniRule"/>
</dbReference>
<evidence type="ECO:0000256" key="1">
    <source>
        <dbReference type="ARBA" id="ARBA00004496"/>
    </source>
</evidence>
<dbReference type="Pfam" id="PF02092">
    <property type="entry name" value="tRNA_synt_2f"/>
    <property type="match status" value="1"/>
</dbReference>
<gene>
    <name evidence="10 12" type="primary">glyS</name>
    <name evidence="12" type="ORF">DSOUD_3012</name>
</gene>
<dbReference type="KEGG" id="des:DSOUD_3012"/>
<keyword evidence="5 10" id="KW-0547">Nucleotide-binding</keyword>
<feature type="domain" description="DALR anticodon binding" evidence="11">
    <location>
        <begin position="583"/>
        <end position="678"/>
    </location>
</feature>